<dbReference type="Pfam" id="PF06803">
    <property type="entry name" value="DUF1232"/>
    <property type="match status" value="1"/>
</dbReference>
<evidence type="ECO:0000259" key="5">
    <source>
        <dbReference type="Pfam" id="PF06803"/>
    </source>
</evidence>
<gene>
    <name evidence="6" type="ORF">COMA1_30221</name>
</gene>
<name>A0A0S4LJ50_9BACT</name>
<reference evidence="6 7" key="1">
    <citation type="submission" date="2015-10" db="EMBL/GenBank/DDBJ databases">
        <authorList>
            <person name="Gilbert D.G."/>
        </authorList>
    </citation>
    <scope>NUCLEOTIDE SEQUENCE [LARGE SCALE GENOMIC DNA]</scope>
    <source>
        <strain evidence="6">COMA1</strain>
    </source>
</reference>
<dbReference type="GO" id="GO:0012505">
    <property type="term" value="C:endomembrane system"/>
    <property type="evidence" value="ECO:0007669"/>
    <property type="project" value="UniProtKB-SubCell"/>
</dbReference>
<evidence type="ECO:0000256" key="1">
    <source>
        <dbReference type="ARBA" id="ARBA00004127"/>
    </source>
</evidence>
<evidence type="ECO:0000256" key="2">
    <source>
        <dbReference type="ARBA" id="ARBA00022692"/>
    </source>
</evidence>
<keyword evidence="7" id="KW-1185">Reference proteome</keyword>
<accession>A0A0S4LJ50</accession>
<sequence>MKISTRFLEMLRTIGHLWADLPLLVRLLKAWKQGSYRGLSLRTIASIAVSILYVLSPVDAIPDFIPGIGLIDDAAILALLLHSLAQDLSAFRVWEQNRNGV</sequence>
<dbReference type="STRING" id="1742972.COMA1_30221"/>
<dbReference type="EMBL" id="CZQA01000009">
    <property type="protein sequence ID" value="CUS36746.1"/>
    <property type="molecule type" value="Genomic_DNA"/>
</dbReference>
<keyword evidence="3" id="KW-1133">Transmembrane helix</keyword>
<evidence type="ECO:0000313" key="6">
    <source>
        <dbReference type="EMBL" id="CUS36746.1"/>
    </source>
</evidence>
<keyword evidence="4" id="KW-0472">Membrane</keyword>
<feature type="domain" description="DUF1232" evidence="5">
    <location>
        <begin position="44"/>
        <end position="79"/>
    </location>
</feature>
<dbReference type="RefSeq" id="WP_090749285.1">
    <property type="nucleotide sequence ID" value="NZ_CZQA01000009.1"/>
</dbReference>
<evidence type="ECO:0000256" key="4">
    <source>
        <dbReference type="ARBA" id="ARBA00023136"/>
    </source>
</evidence>
<evidence type="ECO:0000313" key="7">
    <source>
        <dbReference type="Proteomes" id="UP000199032"/>
    </source>
</evidence>
<proteinExistence type="predicted"/>
<keyword evidence="2" id="KW-0812">Transmembrane</keyword>
<protein>
    <recommendedName>
        <fullName evidence="5">DUF1232 domain-containing protein</fullName>
    </recommendedName>
</protein>
<dbReference type="Proteomes" id="UP000199032">
    <property type="component" value="Unassembled WGS sequence"/>
</dbReference>
<evidence type="ECO:0000256" key="3">
    <source>
        <dbReference type="ARBA" id="ARBA00022989"/>
    </source>
</evidence>
<comment type="subcellular location">
    <subcellularLocation>
        <location evidence="1">Endomembrane system</location>
        <topology evidence="1">Multi-pass membrane protein</topology>
    </subcellularLocation>
</comment>
<dbReference type="AlphaFoldDB" id="A0A0S4LJ50"/>
<organism evidence="6 7">
    <name type="scientific">Candidatus Nitrospira nitrosa</name>
    <dbReference type="NCBI Taxonomy" id="1742972"/>
    <lineage>
        <taxon>Bacteria</taxon>
        <taxon>Pseudomonadati</taxon>
        <taxon>Nitrospirota</taxon>
        <taxon>Nitrospiria</taxon>
        <taxon>Nitrospirales</taxon>
        <taxon>Nitrospiraceae</taxon>
        <taxon>Nitrospira</taxon>
    </lineage>
</organism>
<dbReference type="OrthoDB" id="9800034at2"/>
<dbReference type="InterPro" id="IPR010652">
    <property type="entry name" value="DUF1232"/>
</dbReference>